<keyword evidence="10" id="KW-1185">Reference proteome</keyword>
<protein>
    <submittedName>
        <fullName evidence="9">SusC/RagA family TonB-linked outer membrane protein</fullName>
    </submittedName>
</protein>
<keyword evidence="5 7" id="KW-0472">Membrane</keyword>
<organism evidence="9 10">
    <name type="scientific">Parapedobacter pyrenivorans</name>
    <dbReference type="NCBI Taxonomy" id="1305674"/>
    <lineage>
        <taxon>Bacteria</taxon>
        <taxon>Pseudomonadati</taxon>
        <taxon>Bacteroidota</taxon>
        <taxon>Sphingobacteriia</taxon>
        <taxon>Sphingobacteriales</taxon>
        <taxon>Sphingobacteriaceae</taxon>
        <taxon>Parapedobacter</taxon>
    </lineage>
</organism>
<dbReference type="Pfam" id="PF13715">
    <property type="entry name" value="CarbopepD_reg_2"/>
    <property type="match status" value="1"/>
</dbReference>
<dbReference type="SUPFAM" id="SSF49464">
    <property type="entry name" value="Carboxypeptidase regulatory domain-like"/>
    <property type="match status" value="1"/>
</dbReference>
<dbReference type="PROSITE" id="PS52016">
    <property type="entry name" value="TONB_DEPENDENT_REC_3"/>
    <property type="match status" value="1"/>
</dbReference>
<name>A0A917MBM9_9SPHI</name>
<dbReference type="InterPro" id="IPR012910">
    <property type="entry name" value="Plug_dom"/>
</dbReference>
<dbReference type="Proteomes" id="UP000660862">
    <property type="component" value="Unassembled WGS sequence"/>
</dbReference>
<dbReference type="NCBIfam" id="TIGR04057">
    <property type="entry name" value="SusC_RagA_signa"/>
    <property type="match status" value="1"/>
</dbReference>
<evidence type="ECO:0000256" key="2">
    <source>
        <dbReference type="ARBA" id="ARBA00022448"/>
    </source>
</evidence>
<gene>
    <name evidence="9" type="ORF">GCM10007415_25230</name>
</gene>
<evidence type="ECO:0000256" key="3">
    <source>
        <dbReference type="ARBA" id="ARBA00022452"/>
    </source>
</evidence>
<evidence type="ECO:0000256" key="5">
    <source>
        <dbReference type="ARBA" id="ARBA00023136"/>
    </source>
</evidence>
<feature type="domain" description="TonB-dependent receptor plug" evidence="8">
    <location>
        <begin position="116"/>
        <end position="236"/>
    </location>
</feature>
<evidence type="ECO:0000256" key="7">
    <source>
        <dbReference type="PROSITE-ProRule" id="PRU01360"/>
    </source>
</evidence>
<dbReference type="NCBIfam" id="TIGR04056">
    <property type="entry name" value="OMP_RagA_SusC"/>
    <property type="match status" value="1"/>
</dbReference>
<evidence type="ECO:0000313" key="9">
    <source>
        <dbReference type="EMBL" id="GGG89874.1"/>
    </source>
</evidence>
<dbReference type="SUPFAM" id="SSF56935">
    <property type="entry name" value="Porins"/>
    <property type="match status" value="1"/>
</dbReference>
<keyword evidence="2 7" id="KW-0813">Transport</keyword>
<dbReference type="InterPro" id="IPR008969">
    <property type="entry name" value="CarboxyPept-like_regulatory"/>
</dbReference>
<sequence>MCLYARAQPERSEIPIAVEKSLTVSGTVTSAADGRAIVGATVTNGRTRIHAITDRLGEYRISAQAGDILVFSFVGYKERKEAINGRASVDVSMETADNTLDETVVIAYGTTSRRLNTGSVGRVTSQTIAKQPVGNPLLALAGRIPGLEINQTNGLPGSTVNVRIRGRNSIQQGNEPMYIIDGVPWLSSSLTQSQTRGAAGDISPFNSINPADIESIEVLKDADATAIYGSRGANGVILITTKRGKAGRTSVDVNLYTGMGRVTRTMELMNTQQYLEMRREAFRNDGVEPTPANAPDLLLWDTTRYVDWKKLMIGNTAKLGDVQVALSGGSEGTQFRLAGSYRRETTVFPGDDLADRRGAAQLNINHRSADDRLQANVSVGYSGGKNNLITSDLTGQIYTPPVQPAYDASGKLMWSDNGSSFVNPLRYLDQKNTSLTQNLISNLNVQYDIGFGLQLKANTGYTVSRISAERITPNAYYGPSAANRNWGASAFSDANAKSWIIEPQLSYAIALSDADRIQALVGATLRESINDLSAVQASDYSNEALLGTINGAASLVNSASHDLYRYQSFFGRINYNRADKYLLNFTARRDGSSRFGTGRQYANFGAVGAAWIFTKESWFENTDGLLSFGKVRGSYGITGNDNIGNYQYLDTYGTTNPYQGIAGLYPNRLFNADYAWETNRKLEAALDLGFVNDRLLASVAWFRNRSGNQLLQDALPTQVGFSNITRNLPALVQNTGWEFELHTVPIQRPDFSWSSEFNLTLSRNKLLEYPGLAESNNASRYEVGKPLDIVRLWLYTGVDPATGLHTVDMETGQTVFYDITPRYYGGWNHTLTYRGFEASIFVQFVKQKKVNGLATLINAPGHRYNVPALVVDRWQQPGDISSTQRYATGGDAAMAFLRYRASTDAYTDASFIRLKNVSLAYQLTGLAVGNWHLNRCRIYAQGQNLLTLTRYVGNDPETGNANILPPLRMVTMGIQITL</sequence>
<evidence type="ECO:0000256" key="1">
    <source>
        <dbReference type="ARBA" id="ARBA00004571"/>
    </source>
</evidence>
<dbReference type="InterPro" id="IPR037066">
    <property type="entry name" value="Plug_dom_sf"/>
</dbReference>
<evidence type="ECO:0000313" key="10">
    <source>
        <dbReference type="Proteomes" id="UP000660862"/>
    </source>
</evidence>
<evidence type="ECO:0000256" key="4">
    <source>
        <dbReference type="ARBA" id="ARBA00022692"/>
    </source>
</evidence>
<dbReference type="EMBL" id="BMER01000002">
    <property type="protein sequence ID" value="GGG89874.1"/>
    <property type="molecule type" value="Genomic_DNA"/>
</dbReference>
<comment type="caution">
    <text evidence="9">The sequence shown here is derived from an EMBL/GenBank/DDBJ whole genome shotgun (WGS) entry which is preliminary data.</text>
</comment>
<keyword evidence="6 7" id="KW-0998">Cell outer membrane</keyword>
<dbReference type="Gene3D" id="2.60.40.1120">
    <property type="entry name" value="Carboxypeptidase-like, regulatory domain"/>
    <property type="match status" value="1"/>
</dbReference>
<dbReference type="Pfam" id="PF07715">
    <property type="entry name" value="Plug"/>
    <property type="match status" value="1"/>
</dbReference>
<reference evidence="9" key="2">
    <citation type="submission" date="2020-09" db="EMBL/GenBank/DDBJ databases">
        <authorList>
            <person name="Sun Q."/>
            <person name="Zhou Y."/>
        </authorList>
    </citation>
    <scope>NUCLEOTIDE SEQUENCE</scope>
    <source>
        <strain evidence="9">CGMCC 1.12195</strain>
    </source>
</reference>
<evidence type="ECO:0000256" key="6">
    <source>
        <dbReference type="ARBA" id="ARBA00023237"/>
    </source>
</evidence>
<dbReference type="InterPro" id="IPR039426">
    <property type="entry name" value="TonB-dep_rcpt-like"/>
</dbReference>
<dbReference type="InterPro" id="IPR023997">
    <property type="entry name" value="TonB-dep_OMP_SusC/RagA_CS"/>
</dbReference>
<dbReference type="Gene3D" id="2.40.170.20">
    <property type="entry name" value="TonB-dependent receptor, beta-barrel domain"/>
    <property type="match status" value="1"/>
</dbReference>
<accession>A0A917MBM9</accession>
<dbReference type="AlphaFoldDB" id="A0A917MBM9"/>
<keyword evidence="3 7" id="KW-1134">Transmembrane beta strand</keyword>
<proteinExistence type="inferred from homology"/>
<dbReference type="Gene3D" id="2.170.130.10">
    <property type="entry name" value="TonB-dependent receptor, plug domain"/>
    <property type="match status" value="1"/>
</dbReference>
<dbReference type="GO" id="GO:0009279">
    <property type="term" value="C:cell outer membrane"/>
    <property type="evidence" value="ECO:0007669"/>
    <property type="project" value="UniProtKB-SubCell"/>
</dbReference>
<evidence type="ECO:0000259" key="8">
    <source>
        <dbReference type="Pfam" id="PF07715"/>
    </source>
</evidence>
<comment type="subcellular location">
    <subcellularLocation>
        <location evidence="1 7">Cell outer membrane</location>
        <topology evidence="1 7">Multi-pass membrane protein</topology>
    </subcellularLocation>
</comment>
<keyword evidence="4 7" id="KW-0812">Transmembrane</keyword>
<comment type="similarity">
    <text evidence="7">Belongs to the TonB-dependent receptor family.</text>
</comment>
<dbReference type="InterPro" id="IPR036942">
    <property type="entry name" value="Beta-barrel_TonB_sf"/>
</dbReference>
<dbReference type="InterPro" id="IPR023996">
    <property type="entry name" value="TonB-dep_OMP_SusC/RagA"/>
</dbReference>
<reference evidence="9" key="1">
    <citation type="journal article" date="2014" name="Int. J. Syst. Evol. Microbiol.">
        <title>Complete genome sequence of Corynebacterium casei LMG S-19264T (=DSM 44701T), isolated from a smear-ripened cheese.</title>
        <authorList>
            <consortium name="US DOE Joint Genome Institute (JGI-PGF)"/>
            <person name="Walter F."/>
            <person name="Albersmeier A."/>
            <person name="Kalinowski J."/>
            <person name="Ruckert C."/>
        </authorList>
    </citation>
    <scope>NUCLEOTIDE SEQUENCE</scope>
    <source>
        <strain evidence="9">CGMCC 1.12195</strain>
    </source>
</reference>